<dbReference type="SUPFAM" id="SSF48726">
    <property type="entry name" value="Immunoglobulin"/>
    <property type="match status" value="2"/>
</dbReference>
<accession>W6UJM8</accession>
<dbReference type="GO" id="GO:0050839">
    <property type="term" value="F:cell adhesion molecule binding"/>
    <property type="evidence" value="ECO:0007669"/>
    <property type="project" value="TreeGrafter"/>
</dbReference>
<comment type="caution">
    <text evidence="9">The sequence shown here is derived from an EMBL/GenBank/DDBJ whole genome shotgun (WGS) entry which is preliminary data.</text>
</comment>
<keyword evidence="3" id="KW-1015">Disulfide bond</keyword>
<evidence type="ECO:0000256" key="1">
    <source>
        <dbReference type="ARBA" id="ARBA00004479"/>
    </source>
</evidence>
<keyword evidence="4" id="KW-0325">Glycoprotein</keyword>
<evidence type="ECO:0000256" key="4">
    <source>
        <dbReference type="ARBA" id="ARBA00023180"/>
    </source>
</evidence>
<sequence length="2408" mass="269724">MGRRLIAVLLLCVTNSLLVSYVCSQIPKRYIFLESAPNVSVIVGHDAYFVCNGGIRWTYESDQKNSGREVGPHPISVNLRKEVTSVYNLSPLRPSYHLSSKFNAPTSVYSMQDDRGRLILRIDNASLSDTGTYRCHGEANSQDVFLSVHPVEHFAINRSSGLPAVPLAAGMIKFFKMFPSDRANEVILYCPLTSAQRVLAWEWREPIPPDSDLAAVLPRDAIPSRTVSFNESGIFSNDNVEIGPNLSWVRILDPFSPEAPNKLWCKFEMQDLWHNKKGHPSYYEIHWTLYEPINVKVKLHNSSTEPLFYDQEARNGGFGGGGGGVDYSAVYGSLGMERERSSHRDRMALLAEPQPRLIEGYPARLACLYRPIHGGQSAGRPVQIAAWFRGDDFRSIPQPPFYVNSTQEEGVSWLTVRAFPVYPAEEGPSSLLKLASRVPYEKITCVVNSLIDEENNYTVNSNASLVLEVIRQPRIVEIHKMSAEVSLGDFVKITCLALANGKPNISIDFSATAGRRPWGSTLDNRQEQQRESLETGSPEDVQMAGWRSLGESYRLRIHRPPVDPSKPMLHKLVVDIRGALREHHGTYRCRVTNAAGQAQHIGHLRVRSEPDLTIQPQQSTYFLARQPLSISCLVSGYPLAGTNLSTLQSPSTDEAAASTVTASAVAVLGPAKGEAIAQQQQSQQQKNIRILQGAERVSPVRLVILKANRRREPLVSVKLTDLRVGVYEGINATYSVLINHRPQGEIMARCEYVHIDGSMVSDAIQIKQATPPAPPKIVALCSGPGAVIFGVTNPLVSAENEATDRIVNQRVLFAPTAEFHSASNLASKIIILDKNGQPRSEKTVDGDEEAIQEALLTGELDQQQLHQSGQQSSERPALSTIPLTNLLPGTNYTFEWSSANQFHLTTTIQFVTATAPLAAPSKPTHFVFLVPTSSHLRISVFLDDPCPYDNGGRAELNNILIRYRKAVHQLGQGYGEERKLLGYGNWSKTLVCFQNQMKDPSDFQLQQQQSIKWSGDAVIQCDVQVEDPHADLEVAVATMNRFGVSPWLSSIYRASEALHAAYFYTAGVGVVDPQPFGLIVGNDILQFTTSSLPTINGSSCVNSHLHERRTTENGDDGIYITQLHDLFVFGEVGEIIRARVKEYLKPFDLDENVNSAAELKSIVESRPFYEFRQKLLRELLEVVQSREDIPKVDKETVTIHSQGSPLRVPEKIRFHQPLSEPESSFSSSLTQGIDYLCLNDKHLSELVHSLDPRSYDVQRRREALRQIVATPSFETQVCDAWEAAPETPTAEKRLVDRPERNESRNSQEIALPVYGIRQGLYDALVDEDTELNFFALKFIAKAFSSTFGNVKECYALFVDYLEEKFTTDGSSIPTISGGLDISNSEIEKLLRCFCLLLDFHKKLPNCWLRYSEKLMGVLMDRCLSLLLIGCLPSLEVHLSSPERRLTPLHIVSLLDPTAQWFSLWMRGAYGCRPMLKRLTKNKQITHSKILPITISKEVIKQLTDRDKATLIKGKALPTRTFIKLFVEFILSLKHTETTVDIGGKTLHQLVDKCFQRLALSPVATVFCFGLSVDDIPLSTAKRNKRFSGLSNLSKDSNQSVIDIVLFHIQVFVDNLLKMSGPSGETVNLNVCVLSQAVVNICSTTQGREYFTHPKAARQMQVIAKILSKCLEAIANTNLEVACRESGSVVEILVKVVGHLCDALSKTFLITHSRQIRGHFEVPQKVLELLKILRSKHKETSNNTFLHYGILNVVELFEKSVETFLLALLKTPRGVQLVESFGLLSYCTQSLLSPFSLAQNYSYLEADLLVSQITSCAEGFRSLEKTSFVEHRFLEVWKLLEGCETEGTALAEGGDEDMEFSLDDLLDDGGYRDHGALLPSDLPESEIQKPFNRLVNLFANFTAVFESLSRDSSRIVSGRSFQTIPKFLLAFIDRAVMLDSATKLAKLCRPDETRVFGLRFLSAIVSSLDTFLLLESQFGIRSMLLNAQLQNSLDQEAVVVDGRFLIDEGLIERNRLLVKCSILGGPNERYLPPRSLCEHNTDPYPYPIVTALNSDQLEKYTQKSKKFSNCPQCVDDLEPAPMNLKRPTNATLVSIVISSLIHPINGQCKTENQIFFKFPRLRVKIRNLTKFLPQMNKQIPAPPNVDSSLTPTWKETAMGLVIDYGCRVHVLDTTVPPSSRKHDLADLLAYTDGLRILSRVSQKDLQHPNNVTTVDGNVEKHQMSGETFRPFDWFVGLIFLLFNGSTSRAVDFLNRFQDTSLAHYLWAPSPVEMPSSHHYTICHVFEVVFASELPQLYNTFQLSGYSPSMVLRCWLRQYYLNYLDWSEIQDFFLLCLLYGAEIIVFSAVTIMRHLSTRLTTALQAQNHLLMLLEEPIEGFRFVDNLDFLELLADKYNEYVSAELASSPLD</sequence>
<evidence type="ECO:0000256" key="6">
    <source>
        <dbReference type="SAM" id="MobiDB-lite"/>
    </source>
</evidence>
<dbReference type="InterPro" id="IPR032735">
    <property type="entry name" value="BROMI_M"/>
</dbReference>
<keyword evidence="5" id="KW-0393">Immunoglobulin domain</keyword>
<keyword evidence="7" id="KW-0732">Signal</keyword>
<evidence type="ECO:0000313" key="9">
    <source>
        <dbReference type="EMBL" id="EUB61730.1"/>
    </source>
</evidence>
<feature type="region of interest" description="Disordered" evidence="6">
    <location>
        <begin position="517"/>
        <end position="541"/>
    </location>
</feature>
<dbReference type="STRING" id="6210.W6UJM8"/>
<dbReference type="OrthoDB" id="8680608at2759"/>
<proteinExistence type="predicted"/>
<evidence type="ECO:0000259" key="8">
    <source>
        <dbReference type="PROSITE" id="PS50835"/>
    </source>
</evidence>
<dbReference type="RefSeq" id="XP_024352926.1">
    <property type="nucleotide sequence ID" value="XM_024492525.1"/>
</dbReference>
<dbReference type="InterPro" id="IPR055392">
    <property type="entry name" value="BROMI_C"/>
</dbReference>
<comment type="subcellular location">
    <subcellularLocation>
        <location evidence="1">Membrane</location>
        <topology evidence="1">Single-pass type I membrane protein</topology>
    </subcellularLocation>
</comment>
<name>W6UJM8_ECHGR</name>
<dbReference type="InterPro" id="IPR013783">
    <property type="entry name" value="Ig-like_fold"/>
</dbReference>
<protein>
    <recommendedName>
        <fullName evidence="8">Ig-like domain-containing protein</fullName>
    </recommendedName>
</protein>
<evidence type="ECO:0000313" key="10">
    <source>
        <dbReference type="Proteomes" id="UP000019149"/>
    </source>
</evidence>
<dbReference type="PANTHER" id="PTHR11640:SF164">
    <property type="entry name" value="MAM DOMAIN-CONTAINING GLYCOSYLPHOSPHATIDYLINOSITOL ANCHOR PROTEIN 1"/>
    <property type="match status" value="1"/>
</dbReference>
<evidence type="ECO:0000256" key="7">
    <source>
        <dbReference type="SAM" id="SignalP"/>
    </source>
</evidence>
<feature type="signal peptide" evidence="7">
    <location>
        <begin position="1"/>
        <end position="24"/>
    </location>
</feature>
<dbReference type="GO" id="GO:0098609">
    <property type="term" value="P:cell-cell adhesion"/>
    <property type="evidence" value="ECO:0007669"/>
    <property type="project" value="TreeGrafter"/>
</dbReference>
<dbReference type="EMBL" id="APAU02000017">
    <property type="protein sequence ID" value="EUB61730.1"/>
    <property type="molecule type" value="Genomic_DNA"/>
</dbReference>
<dbReference type="InterPro" id="IPR003599">
    <property type="entry name" value="Ig_sub"/>
</dbReference>
<dbReference type="Pfam" id="PF23440">
    <property type="entry name" value="BROMI_C"/>
    <property type="match status" value="2"/>
</dbReference>
<dbReference type="KEGG" id="egl:EGR_03276"/>
<keyword evidence="10" id="KW-1185">Reference proteome</keyword>
<dbReference type="CTD" id="36338991"/>
<feature type="chain" id="PRO_5004884894" description="Ig-like domain-containing protein" evidence="7">
    <location>
        <begin position="25"/>
        <end position="2408"/>
    </location>
</feature>
<evidence type="ECO:0000256" key="2">
    <source>
        <dbReference type="ARBA" id="ARBA00023136"/>
    </source>
</evidence>
<dbReference type="PROSITE" id="PS50835">
    <property type="entry name" value="IG_LIKE"/>
    <property type="match status" value="1"/>
</dbReference>
<reference evidence="9 10" key="1">
    <citation type="journal article" date="2013" name="Nat. Genet.">
        <title>The genome of the hydatid tapeworm Echinococcus granulosus.</title>
        <authorList>
            <person name="Zheng H."/>
            <person name="Zhang W."/>
            <person name="Zhang L."/>
            <person name="Zhang Z."/>
            <person name="Li J."/>
            <person name="Lu G."/>
            <person name="Zhu Y."/>
            <person name="Wang Y."/>
            <person name="Huang Y."/>
            <person name="Liu J."/>
            <person name="Kang H."/>
            <person name="Chen J."/>
            <person name="Wang L."/>
            <person name="Chen A."/>
            <person name="Yu S."/>
            <person name="Gao Z."/>
            <person name="Jin L."/>
            <person name="Gu W."/>
            <person name="Wang Z."/>
            <person name="Zhao L."/>
            <person name="Shi B."/>
            <person name="Wen H."/>
            <person name="Lin R."/>
            <person name="Jones M.K."/>
            <person name="Brejova B."/>
            <person name="Vinar T."/>
            <person name="Zhao G."/>
            <person name="McManus D.P."/>
            <person name="Chen Z."/>
            <person name="Zhou Y."/>
            <person name="Wang S."/>
        </authorList>
    </citation>
    <scope>NUCLEOTIDE SEQUENCE [LARGE SCALE GENOMIC DNA]</scope>
</reference>
<dbReference type="InterPro" id="IPR007110">
    <property type="entry name" value="Ig-like_dom"/>
</dbReference>
<dbReference type="Pfam" id="PF14961">
    <property type="entry name" value="BROMI"/>
    <property type="match status" value="1"/>
</dbReference>
<dbReference type="Proteomes" id="UP000019149">
    <property type="component" value="Unassembled WGS sequence"/>
</dbReference>
<dbReference type="Gene3D" id="1.10.472.80">
    <property type="entry name" value="Ypt/Rab-GAP domain of gyp1p, domain 3"/>
    <property type="match status" value="1"/>
</dbReference>
<dbReference type="SMART" id="SM00409">
    <property type="entry name" value="IG"/>
    <property type="match status" value="2"/>
</dbReference>
<evidence type="ECO:0000256" key="3">
    <source>
        <dbReference type="ARBA" id="ARBA00023157"/>
    </source>
</evidence>
<dbReference type="Gene3D" id="2.60.40.10">
    <property type="entry name" value="Immunoglobulins"/>
    <property type="match status" value="2"/>
</dbReference>
<dbReference type="GO" id="GO:0005911">
    <property type="term" value="C:cell-cell junction"/>
    <property type="evidence" value="ECO:0007669"/>
    <property type="project" value="TreeGrafter"/>
</dbReference>
<dbReference type="GO" id="GO:0005886">
    <property type="term" value="C:plasma membrane"/>
    <property type="evidence" value="ECO:0007669"/>
    <property type="project" value="TreeGrafter"/>
</dbReference>
<gene>
    <name evidence="9" type="ORF">EGR_03276</name>
</gene>
<organism evidence="9 10">
    <name type="scientific">Echinococcus granulosus</name>
    <name type="common">Hydatid tapeworm</name>
    <dbReference type="NCBI Taxonomy" id="6210"/>
    <lineage>
        <taxon>Eukaryota</taxon>
        <taxon>Metazoa</taxon>
        <taxon>Spiralia</taxon>
        <taxon>Lophotrochozoa</taxon>
        <taxon>Platyhelminthes</taxon>
        <taxon>Cestoda</taxon>
        <taxon>Eucestoda</taxon>
        <taxon>Cyclophyllidea</taxon>
        <taxon>Taeniidae</taxon>
        <taxon>Echinococcus</taxon>
        <taxon>Echinococcus granulosus group</taxon>
    </lineage>
</organism>
<dbReference type="PANTHER" id="PTHR11640">
    <property type="entry name" value="NEPHRIN"/>
    <property type="match status" value="1"/>
</dbReference>
<evidence type="ECO:0000256" key="5">
    <source>
        <dbReference type="ARBA" id="ARBA00023319"/>
    </source>
</evidence>
<dbReference type="InterPro" id="IPR051275">
    <property type="entry name" value="Cell_adhesion_signaling"/>
</dbReference>
<dbReference type="GeneID" id="36338991"/>
<feature type="domain" description="Ig-like" evidence="8">
    <location>
        <begin position="473"/>
        <end position="613"/>
    </location>
</feature>
<keyword evidence="2" id="KW-0472">Membrane</keyword>
<dbReference type="InterPro" id="IPR036179">
    <property type="entry name" value="Ig-like_dom_sf"/>
</dbReference>
<feature type="compositionally biased region" description="Basic and acidic residues" evidence="6">
    <location>
        <begin position="524"/>
        <end position="533"/>
    </location>
</feature>